<keyword evidence="15" id="KW-0067">ATP-binding</keyword>
<comment type="subcellular location">
    <subcellularLocation>
        <location evidence="1">Cell membrane</location>
        <topology evidence="1">Single-pass type I membrane protein</topology>
    </subcellularLocation>
</comment>
<dbReference type="GO" id="GO:0009626">
    <property type="term" value="P:plant-type hypersensitive response"/>
    <property type="evidence" value="ECO:0007669"/>
    <property type="project" value="UniProtKB-ARBA"/>
</dbReference>
<evidence type="ECO:0000256" key="16">
    <source>
        <dbReference type="ARBA" id="ARBA00022989"/>
    </source>
</evidence>
<evidence type="ECO:0000256" key="18">
    <source>
        <dbReference type="ARBA" id="ARBA00023170"/>
    </source>
</evidence>
<keyword evidence="18" id="KW-0675">Receptor</keyword>
<keyword evidence="23" id="KW-1185">Reference proteome</keyword>
<evidence type="ECO:0000256" key="21">
    <source>
        <dbReference type="ARBA" id="ARBA00058818"/>
    </source>
</evidence>
<keyword evidence="11" id="KW-0430">Lectin</keyword>
<evidence type="ECO:0000256" key="11">
    <source>
        <dbReference type="ARBA" id="ARBA00022734"/>
    </source>
</evidence>
<dbReference type="SMART" id="SM00220">
    <property type="entry name" value="S_TKc"/>
    <property type="match status" value="1"/>
</dbReference>
<dbReference type="InterPro" id="IPR019825">
    <property type="entry name" value="Lectin_legB_Mn/Ca_BS"/>
</dbReference>
<evidence type="ECO:0000256" key="7">
    <source>
        <dbReference type="ARBA" id="ARBA00022527"/>
    </source>
</evidence>
<dbReference type="GO" id="GO:0002229">
    <property type="term" value="P:defense response to oomycetes"/>
    <property type="evidence" value="ECO:0007669"/>
    <property type="project" value="UniProtKB-ARBA"/>
</dbReference>
<evidence type="ECO:0000256" key="5">
    <source>
        <dbReference type="ARBA" id="ARBA00012513"/>
    </source>
</evidence>
<comment type="function">
    <text evidence="20">Involved in resistance response to the pathogenic oomycetes Phytophthora infestans and Phytophthora capsici.</text>
</comment>
<evidence type="ECO:0000256" key="2">
    <source>
        <dbReference type="ARBA" id="ARBA00007606"/>
    </source>
</evidence>
<dbReference type="CDD" id="cd06899">
    <property type="entry name" value="lectin_legume_LecRK_Arcelin_ConA"/>
    <property type="match status" value="1"/>
</dbReference>
<reference evidence="24" key="1">
    <citation type="submission" date="2025-08" db="UniProtKB">
        <authorList>
            <consortium name="RefSeq"/>
        </authorList>
    </citation>
    <scope>IDENTIFICATION</scope>
    <source>
        <tissue evidence="24">Leaves</tissue>
    </source>
</reference>
<keyword evidence="12" id="KW-0547">Nucleotide-binding</keyword>
<dbReference type="RefSeq" id="XP_018837422.1">
    <property type="nucleotide sequence ID" value="XM_018981877.2"/>
</dbReference>
<dbReference type="PROSITE" id="PS00108">
    <property type="entry name" value="PROTEIN_KINASE_ST"/>
    <property type="match status" value="1"/>
</dbReference>
<proteinExistence type="inferred from homology"/>
<dbReference type="InterPro" id="IPR017441">
    <property type="entry name" value="Protein_kinase_ATP_BS"/>
</dbReference>
<evidence type="ECO:0000256" key="9">
    <source>
        <dbReference type="ARBA" id="ARBA00022692"/>
    </source>
</evidence>
<keyword evidence="9" id="KW-0812">Transmembrane</keyword>
<dbReference type="InterPro" id="IPR000719">
    <property type="entry name" value="Prot_kinase_dom"/>
</dbReference>
<dbReference type="InterPro" id="IPR008271">
    <property type="entry name" value="Ser/Thr_kinase_AS"/>
</dbReference>
<dbReference type="InterPro" id="IPR013320">
    <property type="entry name" value="ConA-like_dom_sf"/>
</dbReference>
<evidence type="ECO:0000256" key="1">
    <source>
        <dbReference type="ARBA" id="ARBA00004251"/>
    </source>
</evidence>
<evidence type="ECO:0000256" key="10">
    <source>
        <dbReference type="ARBA" id="ARBA00022729"/>
    </source>
</evidence>
<dbReference type="FunFam" id="2.60.120.200:FF:000103">
    <property type="entry name" value="L-type lectin-domain containing receptor kinase IX.1"/>
    <property type="match status" value="1"/>
</dbReference>
<keyword evidence="7" id="KW-0723">Serine/threonine-protein kinase</keyword>
<dbReference type="Gene3D" id="1.10.510.10">
    <property type="entry name" value="Transferase(Phosphotransferase) domain 1"/>
    <property type="match status" value="1"/>
</dbReference>
<dbReference type="Pfam" id="PF00069">
    <property type="entry name" value="Pkinase"/>
    <property type="match status" value="1"/>
</dbReference>
<comment type="function">
    <text evidence="21">Promotes hydrogen peroxide H(2)O(2) production and cell death.</text>
</comment>
<dbReference type="Gene3D" id="2.60.120.200">
    <property type="match status" value="1"/>
</dbReference>
<dbReference type="Pfam" id="PF00139">
    <property type="entry name" value="Lectin_legB"/>
    <property type="match status" value="1"/>
</dbReference>
<dbReference type="FunFam" id="3.30.200.20:FF:000168">
    <property type="entry name" value="L-type lectin-domain containing receptor kinase IX.1"/>
    <property type="match status" value="1"/>
</dbReference>
<evidence type="ECO:0000313" key="23">
    <source>
        <dbReference type="Proteomes" id="UP000235220"/>
    </source>
</evidence>
<keyword evidence="19" id="KW-0325">Glycoprotein</keyword>
<comment type="similarity">
    <text evidence="4">In the C-terminal section; belongs to the protein kinase superfamily. Ser/Thr protein kinase family.</text>
</comment>
<dbReference type="GO" id="GO:0004674">
    <property type="term" value="F:protein serine/threonine kinase activity"/>
    <property type="evidence" value="ECO:0007669"/>
    <property type="project" value="UniProtKB-KW"/>
</dbReference>
<gene>
    <name evidence="24" type="primary">LOC109003643</name>
</gene>
<keyword evidence="14" id="KW-0611">Plant defense</keyword>
<evidence type="ECO:0000256" key="22">
    <source>
        <dbReference type="ARBA" id="ARBA00063357"/>
    </source>
</evidence>
<dbReference type="Proteomes" id="UP000235220">
    <property type="component" value="Chromosome 8"/>
</dbReference>
<comment type="subunit">
    <text evidence="22">Interacts with ABCG40.</text>
</comment>
<evidence type="ECO:0000256" key="20">
    <source>
        <dbReference type="ARBA" id="ARBA00058054"/>
    </source>
</evidence>
<evidence type="ECO:0000256" key="4">
    <source>
        <dbReference type="ARBA" id="ARBA00010217"/>
    </source>
</evidence>
<dbReference type="FunFam" id="1.10.510.10:FF:000240">
    <property type="entry name" value="Lectin-domain containing receptor kinase A4.3"/>
    <property type="match status" value="1"/>
</dbReference>
<evidence type="ECO:0000256" key="8">
    <source>
        <dbReference type="ARBA" id="ARBA00022679"/>
    </source>
</evidence>
<keyword evidence="13" id="KW-0418">Kinase</keyword>
<evidence type="ECO:0000256" key="15">
    <source>
        <dbReference type="ARBA" id="ARBA00022840"/>
    </source>
</evidence>
<dbReference type="KEGG" id="jre:109003643"/>
<evidence type="ECO:0000256" key="3">
    <source>
        <dbReference type="ARBA" id="ARBA00008536"/>
    </source>
</evidence>
<keyword evidence="10" id="KW-0732">Signal</keyword>
<evidence type="ECO:0000256" key="14">
    <source>
        <dbReference type="ARBA" id="ARBA00022821"/>
    </source>
</evidence>
<protein>
    <recommendedName>
        <fullName evidence="5">non-specific serine/threonine protein kinase</fullName>
        <ecNumber evidence="5">2.7.11.1</ecNumber>
    </recommendedName>
</protein>
<dbReference type="GO" id="GO:0005886">
    <property type="term" value="C:plasma membrane"/>
    <property type="evidence" value="ECO:0000318"/>
    <property type="project" value="GO_Central"/>
</dbReference>
<dbReference type="PANTHER" id="PTHR27007">
    <property type="match status" value="1"/>
</dbReference>
<accession>A0A2I4DDF8</accession>
<evidence type="ECO:0000256" key="17">
    <source>
        <dbReference type="ARBA" id="ARBA00023136"/>
    </source>
</evidence>
<dbReference type="PROSITE" id="PS00107">
    <property type="entry name" value="PROTEIN_KINASE_ATP"/>
    <property type="match status" value="1"/>
</dbReference>
<evidence type="ECO:0000256" key="6">
    <source>
        <dbReference type="ARBA" id="ARBA00022475"/>
    </source>
</evidence>
<organism evidence="23 24">
    <name type="scientific">Juglans regia</name>
    <name type="common">English walnut</name>
    <dbReference type="NCBI Taxonomy" id="51240"/>
    <lineage>
        <taxon>Eukaryota</taxon>
        <taxon>Viridiplantae</taxon>
        <taxon>Streptophyta</taxon>
        <taxon>Embryophyta</taxon>
        <taxon>Tracheophyta</taxon>
        <taxon>Spermatophyta</taxon>
        <taxon>Magnoliopsida</taxon>
        <taxon>eudicotyledons</taxon>
        <taxon>Gunneridae</taxon>
        <taxon>Pentapetalae</taxon>
        <taxon>rosids</taxon>
        <taxon>fabids</taxon>
        <taxon>Fagales</taxon>
        <taxon>Juglandaceae</taxon>
        <taxon>Juglans</taxon>
    </lineage>
</organism>
<keyword evidence="16" id="KW-1133">Transmembrane helix</keyword>
<keyword evidence="8" id="KW-0808">Transferase</keyword>
<dbReference type="GeneID" id="109003643"/>
<dbReference type="PROSITE" id="PS50011">
    <property type="entry name" value="PROTEIN_KINASE_DOM"/>
    <property type="match status" value="1"/>
</dbReference>
<keyword evidence="17" id="KW-0472">Membrane</keyword>
<dbReference type="PROSITE" id="PS00307">
    <property type="entry name" value="LECTIN_LEGUME_BETA"/>
    <property type="match status" value="1"/>
</dbReference>
<dbReference type="Gene3D" id="3.30.200.20">
    <property type="entry name" value="Phosphorylase Kinase, domain 1"/>
    <property type="match status" value="1"/>
</dbReference>
<dbReference type="Gramene" id="Jr08_18890_p1">
    <property type="protein sequence ID" value="cds.Jr08_18890_p1"/>
    <property type="gene ID" value="Jr08_18890"/>
</dbReference>
<dbReference type="InterPro" id="IPR011009">
    <property type="entry name" value="Kinase-like_dom_sf"/>
</dbReference>
<comment type="similarity">
    <text evidence="2">Belongs to the leguminous lectin family.</text>
</comment>
<evidence type="ECO:0000313" key="24">
    <source>
        <dbReference type="RefSeq" id="XP_018837422.1"/>
    </source>
</evidence>
<dbReference type="CDD" id="cd14066">
    <property type="entry name" value="STKc_IRAK"/>
    <property type="match status" value="1"/>
</dbReference>
<name>A0A2I4DDF8_JUGRE</name>
<comment type="similarity">
    <text evidence="3">In the N-terminal section; belongs to the leguminous lectin family.</text>
</comment>
<dbReference type="GO" id="GO:0005524">
    <property type="term" value="F:ATP binding"/>
    <property type="evidence" value="ECO:0007669"/>
    <property type="project" value="UniProtKB-UniRule"/>
</dbReference>
<sequence>MALSNIVSCILQPRNIHRRLLNHFFIFFFFLLPHAKSFSFNFPSFQVNMIENIKFEGHAEPSSDGVLELTLNQRNGPINGSVGHASYKEAVRLRDSRTGKVADFTTHFSFIIDSLNASDYGEGIAFFIAPFEYVMPKISGEGSLGLFSAGSNFSTNTSLNKIVAVEFDSFEDSWDPDDKHVGINVNSIVSVANVTWKSSIRNGSKANTWVSYNSTTQNLSVFLTYAENPVFGGNSSLSHKVDLSELPDLVRVGFSAATGNYTEIHRISSWSFNSSLEVENEVNKKNKVGLGVGLGVGFGVLSCGLGLLWFVYWRKRGDGENEGLDDDVFMDDEFEKGTGPRRFTYRELAHATNNFAEGGKLGEGGFGGVYKGFLSESSTEIAVKRVSKGSKQGRKEYMSEVKIISRLRHRNLVQLIGWCHAQGEFLLVYEYMPNGSLDTHLFGGKIMLTWPVRDKIALGLASSLLYLHEEWEQCVVHRDIKSSNIMLDANFNAKLGDFGLARLVDHELGSQTTILAGTLGYLAPECVTTGRASKESDVYSFGVVCLEIACGRKPVDPREEQSKVRLVEWVWNLYGKGQILEAVDKGLSMEFDEQQMERLMVVGLWCCHPDPIIRPSIKRVINVLNSEAPLPELPSKFPVPMYSLPSVNMSCIFSDTSLGHTGSTKDRTQCSCSSCSTYLSNTSAGSAIALLDSGVNHAYNHV</sequence>
<dbReference type="InterPro" id="IPR001220">
    <property type="entry name" value="Legume_lectin_dom"/>
</dbReference>
<evidence type="ECO:0000256" key="19">
    <source>
        <dbReference type="ARBA" id="ARBA00023180"/>
    </source>
</evidence>
<dbReference type="SUPFAM" id="SSF49899">
    <property type="entry name" value="Concanavalin A-like lectins/glucanases"/>
    <property type="match status" value="1"/>
</dbReference>
<evidence type="ECO:0000256" key="12">
    <source>
        <dbReference type="ARBA" id="ARBA00022741"/>
    </source>
</evidence>
<dbReference type="OrthoDB" id="2014828at2759"/>
<evidence type="ECO:0000256" key="13">
    <source>
        <dbReference type="ARBA" id="ARBA00022777"/>
    </source>
</evidence>
<dbReference type="AlphaFoldDB" id="A0A2I4DDF8"/>
<dbReference type="GO" id="GO:0030246">
    <property type="term" value="F:carbohydrate binding"/>
    <property type="evidence" value="ECO:0007669"/>
    <property type="project" value="UniProtKB-KW"/>
</dbReference>
<dbReference type="EC" id="2.7.11.1" evidence="5"/>
<dbReference type="InterPro" id="IPR050528">
    <property type="entry name" value="L-type_Lectin-RKs"/>
</dbReference>
<dbReference type="SUPFAM" id="SSF56112">
    <property type="entry name" value="Protein kinase-like (PK-like)"/>
    <property type="match status" value="1"/>
</dbReference>
<keyword evidence="6" id="KW-1003">Cell membrane</keyword>